<sequence length="829" mass="92877">MPNPASNRDGSINYEDGISITPHCKWQSLKEGGSDRAEPLVPLDHRLIEARGMASITTALTDENIRKYLTAVLKSSYPPDRRPNVLNYIDTLSPYLRNYQTKNCIQDLLQKKTRNSPYSREEGLGAVVLINSRKGIIKCLIDPHALHTKDDSSLGKRRKDEKEETLSNRRNKNLAVTGGGPVDEFDSKAMTTPPPPPRSGLWAGVNKRRPEVVPAAGPPSVQAPPYILSESCATGSEDVNESQDLDRIRGSYEPPLPAMNNDTSAFSRRFDERVYAKSRSSKFSARARAEMRRLRRVSDSSTASEIDEASAMFLREKQAFLKVSATHPSTATESATANELLSGELQIKLSTTSTEGDSEEEDHCYGSSKESAMGNTNHMSDSTCFDEMYSISQANKFVPPPSMSSLTSKLPPPTPPKPRQEATPSISCVIATSTPSSTRNITTRLTSMKNHVSSTPTTPLATESKKSQRPQYSSGSIRLDLDEPSDVSRISVHTSASTSKEALIMKNHFGDIPDFLYDSHAASPRIIKNDYSYPASPVIKRPEKREANSLRVSSFREKVAHSLRNMLHKDRHTCDRNQSEYKTYESQPRHLPLADVALNTGHCYDSCPRLTNLRRCDFCDSSGRTPVSYRDEGTQYRSSDLADDHQAERLRQDVKIQTSEHRFDIPQRNTSPHSTDRLMHMNTLNDAWRNYVAVGYSSVDDFRTLSLARMEIGHALDSLKALMESEAANCLCEISTGHIRRCYTILQNVNDLLFCQAYSRPLLTRSSTLSSMNEPTAEPWKSTLRHFSKEPSPPMSFMEIERLLIRLRRCLVDTAFSNAMRDFEYLSHT</sequence>
<dbReference type="Proteomes" id="UP000270296">
    <property type="component" value="Unassembled WGS sequence"/>
</dbReference>
<feature type="region of interest" description="Disordered" evidence="1">
    <location>
        <begin position="148"/>
        <end position="201"/>
    </location>
</feature>
<reference evidence="4" key="1">
    <citation type="submission" date="2016-06" db="UniProtKB">
        <authorList>
            <consortium name="WormBaseParasite"/>
        </authorList>
    </citation>
    <scope>IDENTIFICATION</scope>
</reference>
<reference evidence="2 3" key="2">
    <citation type="submission" date="2018-11" db="EMBL/GenBank/DDBJ databases">
        <authorList>
            <consortium name="Pathogen Informatics"/>
        </authorList>
    </citation>
    <scope>NUCLEOTIDE SEQUENCE [LARGE SCALE GENOMIC DNA]</scope>
</reference>
<feature type="compositionally biased region" description="Polar residues" evidence="1">
    <location>
        <begin position="422"/>
        <end position="461"/>
    </location>
</feature>
<evidence type="ECO:0000313" key="2">
    <source>
        <dbReference type="EMBL" id="VDP03102.1"/>
    </source>
</evidence>
<feature type="compositionally biased region" description="Polar residues" evidence="1">
    <location>
        <begin position="368"/>
        <end position="378"/>
    </location>
</feature>
<feature type="region of interest" description="Disordered" evidence="1">
    <location>
        <begin position="350"/>
        <end position="378"/>
    </location>
</feature>
<name>A0A183IK76_9BILA</name>
<dbReference type="EMBL" id="UZAM01008075">
    <property type="protein sequence ID" value="VDP03102.1"/>
    <property type="molecule type" value="Genomic_DNA"/>
</dbReference>
<accession>A0A183IK76</accession>
<evidence type="ECO:0000256" key="1">
    <source>
        <dbReference type="SAM" id="MobiDB-lite"/>
    </source>
</evidence>
<dbReference type="WBParaSite" id="SBAD_0000420301-mRNA-1">
    <property type="protein sequence ID" value="SBAD_0000420301-mRNA-1"/>
    <property type="gene ID" value="SBAD_0000420301"/>
</dbReference>
<evidence type="ECO:0000313" key="4">
    <source>
        <dbReference type="WBParaSite" id="SBAD_0000420301-mRNA-1"/>
    </source>
</evidence>
<organism evidence="4">
    <name type="scientific">Soboliphyme baturini</name>
    <dbReference type="NCBI Taxonomy" id="241478"/>
    <lineage>
        <taxon>Eukaryota</taxon>
        <taxon>Metazoa</taxon>
        <taxon>Ecdysozoa</taxon>
        <taxon>Nematoda</taxon>
        <taxon>Enoplea</taxon>
        <taxon>Dorylaimia</taxon>
        <taxon>Dioctophymatida</taxon>
        <taxon>Dioctophymatoidea</taxon>
        <taxon>Soboliphymatidae</taxon>
        <taxon>Soboliphyme</taxon>
    </lineage>
</organism>
<keyword evidence="3" id="KW-1185">Reference proteome</keyword>
<gene>
    <name evidence="2" type="ORF">SBAD_LOCUS4022</name>
</gene>
<protein>
    <submittedName>
        <fullName evidence="4">Protein kinase domain-containing protein</fullName>
    </submittedName>
</protein>
<proteinExistence type="predicted"/>
<feature type="compositionally biased region" description="Basic and acidic residues" evidence="1">
    <location>
        <begin position="148"/>
        <end position="167"/>
    </location>
</feature>
<evidence type="ECO:0000313" key="3">
    <source>
        <dbReference type="Proteomes" id="UP000270296"/>
    </source>
</evidence>
<feature type="region of interest" description="Disordered" evidence="1">
    <location>
        <begin position="396"/>
        <end position="481"/>
    </location>
</feature>
<dbReference type="AlphaFoldDB" id="A0A183IK76"/>